<feature type="region of interest" description="Disordered" evidence="1">
    <location>
        <begin position="1"/>
        <end position="255"/>
    </location>
</feature>
<dbReference type="EMBL" id="LPEQ01000106">
    <property type="protein sequence ID" value="KVV42356.1"/>
    <property type="molecule type" value="Genomic_DNA"/>
</dbReference>
<proteinExistence type="predicted"/>
<feature type="transmembrane region" description="Helical" evidence="2">
    <location>
        <begin position="618"/>
        <end position="638"/>
    </location>
</feature>
<evidence type="ECO:0000313" key="4">
    <source>
        <dbReference type="Proteomes" id="UP000062317"/>
    </source>
</evidence>
<feature type="compositionally biased region" description="Basic and acidic residues" evidence="1">
    <location>
        <begin position="115"/>
        <end position="127"/>
    </location>
</feature>
<protein>
    <submittedName>
        <fullName evidence="3">Uncharacterized protein</fullName>
    </submittedName>
</protein>
<reference evidence="3 4" key="1">
    <citation type="submission" date="2015-11" db="EMBL/GenBank/DDBJ databases">
        <title>Expanding the genomic diversity of Burkholderia species for the development of highly accurate diagnostics.</title>
        <authorList>
            <person name="Sahl J."/>
            <person name="Keim P."/>
            <person name="Wagner D."/>
        </authorList>
    </citation>
    <scope>NUCLEOTIDE SEQUENCE [LARGE SCALE GENOMIC DNA]</scope>
    <source>
        <strain evidence="3 4">MSMB1301WGS</strain>
    </source>
</reference>
<keyword evidence="2" id="KW-0472">Membrane</keyword>
<evidence type="ECO:0000256" key="2">
    <source>
        <dbReference type="SAM" id="Phobius"/>
    </source>
</evidence>
<feature type="compositionally biased region" description="Polar residues" evidence="1">
    <location>
        <begin position="654"/>
        <end position="669"/>
    </location>
</feature>
<feature type="transmembrane region" description="Helical" evidence="2">
    <location>
        <begin position="585"/>
        <end position="606"/>
    </location>
</feature>
<dbReference type="Proteomes" id="UP000062317">
    <property type="component" value="Unassembled WGS sequence"/>
</dbReference>
<evidence type="ECO:0000256" key="1">
    <source>
        <dbReference type="SAM" id="MobiDB-lite"/>
    </source>
</evidence>
<keyword evidence="2" id="KW-0812">Transmembrane</keyword>
<gene>
    <name evidence="3" type="ORF">WT27_10875</name>
</gene>
<feature type="compositionally biased region" description="Polar residues" evidence="1">
    <location>
        <begin position="25"/>
        <end position="44"/>
    </location>
</feature>
<feature type="compositionally biased region" description="Basic and acidic residues" evidence="1">
    <location>
        <begin position="92"/>
        <end position="103"/>
    </location>
</feature>
<feature type="compositionally biased region" description="Low complexity" evidence="1">
    <location>
        <begin position="172"/>
        <end position="182"/>
    </location>
</feature>
<keyword evidence="2" id="KW-1133">Transmembrane helix</keyword>
<sequence length="669" mass="68985">MSGPRPSGGALLGALSNAPALPAHTGTSAPAQAGPLSTTSQPAGTAQPSSPPLPAQSQVRRNSLPPRTSSPSGSAIGRQGGGSRSLPGSGDLRARHAAPRDETVPVLDLSAGGQSREELPAHDEPRPRTPASQHDGAAPVRHQELVESNAAGKQRATSRSGSPLPHEEEATELTAATTSKTESQPETSRAAGTLSQATQTHEHPEAEMDEAPGEKPATSRSSSPLPLDEQTLEPEPESPPEAIVPSSSSRIAPEIRSLSPARTLEAAEIPMAAATEAPPPASAAAISSNLSAALSRPGQIRSFISNVGDMLTKNPYGAAQPLKGWTANLVNAFSHEFAATGGATLFRELCSMATEAVLEKTGAGPETRGVITASLFTAAAMGNLVAMLHKYHTGTADKKTYAGHGAQIIALIATVATAAYTGKNDDGNGHLGQLAGILPSAIKSYAYLARDVINVFRPLEGNHDAGYERPVRAQMLNGVPYFVNQLAVNTAQASTKWSATAYVNGLIHHSTADATITRLFGYSAANAGGEGLDAIGGRVASEISTHGLTGKALDELKNLRLSWGKIDTSETSTARQLGDKAAGAGIARLSLFLSLYAAAAVVNHGVESRGDWSDDYKGLLNNALGALLIIAGCLPFAASTSSPSNRSNERQAIGTDNTVELGTMHRTNP</sequence>
<comment type="caution">
    <text evidence="3">The sequence shown here is derived from an EMBL/GenBank/DDBJ whole genome shotgun (WGS) entry which is preliminary data.</text>
</comment>
<dbReference type="AlphaFoldDB" id="A0A105V718"/>
<accession>A0A105V718</accession>
<organism evidence="3 4">
    <name type="scientific">Burkholderia territorii</name>
    <dbReference type="NCBI Taxonomy" id="1503055"/>
    <lineage>
        <taxon>Bacteria</taxon>
        <taxon>Pseudomonadati</taxon>
        <taxon>Pseudomonadota</taxon>
        <taxon>Betaproteobacteria</taxon>
        <taxon>Burkholderiales</taxon>
        <taxon>Burkholderiaceae</taxon>
        <taxon>Burkholderia</taxon>
        <taxon>Burkholderia cepacia complex</taxon>
    </lineage>
</organism>
<keyword evidence="4" id="KW-1185">Reference proteome</keyword>
<name>A0A105V718_9BURK</name>
<evidence type="ECO:0000313" key="3">
    <source>
        <dbReference type="EMBL" id="KVV42356.1"/>
    </source>
</evidence>
<feature type="compositionally biased region" description="Polar residues" evidence="1">
    <location>
        <begin position="59"/>
        <end position="73"/>
    </location>
</feature>
<feature type="region of interest" description="Disordered" evidence="1">
    <location>
        <begin position="640"/>
        <end position="669"/>
    </location>
</feature>